<name>C7PVG7_CATAD</name>
<comment type="similarity">
    <text evidence="2 5">Belongs to the acyl-CoA dehydrogenase family.</text>
</comment>
<dbReference type="SUPFAM" id="SSF56645">
    <property type="entry name" value="Acyl-CoA dehydrogenase NM domain-like"/>
    <property type="match status" value="1"/>
</dbReference>
<protein>
    <submittedName>
        <fullName evidence="9">Acyl-CoA dehydrogenase domain protein</fullName>
    </submittedName>
</protein>
<evidence type="ECO:0000256" key="1">
    <source>
        <dbReference type="ARBA" id="ARBA00001974"/>
    </source>
</evidence>
<dbReference type="PANTHER" id="PTHR43884">
    <property type="entry name" value="ACYL-COA DEHYDROGENASE"/>
    <property type="match status" value="1"/>
</dbReference>
<keyword evidence="4 5" id="KW-0274">FAD</keyword>
<evidence type="ECO:0000256" key="2">
    <source>
        <dbReference type="ARBA" id="ARBA00009347"/>
    </source>
</evidence>
<reference evidence="9 10" key="1">
    <citation type="journal article" date="2009" name="Stand. Genomic Sci.">
        <title>Complete genome sequence of Catenulispora acidiphila type strain (ID 139908).</title>
        <authorList>
            <person name="Copeland A."/>
            <person name="Lapidus A."/>
            <person name="Glavina Del Rio T."/>
            <person name="Nolan M."/>
            <person name="Lucas S."/>
            <person name="Chen F."/>
            <person name="Tice H."/>
            <person name="Cheng J.F."/>
            <person name="Bruce D."/>
            <person name="Goodwin L."/>
            <person name="Pitluck S."/>
            <person name="Mikhailova N."/>
            <person name="Pati A."/>
            <person name="Ivanova N."/>
            <person name="Mavromatis K."/>
            <person name="Chen A."/>
            <person name="Palaniappan K."/>
            <person name="Chain P."/>
            <person name="Land M."/>
            <person name="Hauser L."/>
            <person name="Chang Y.J."/>
            <person name="Jeffries C.D."/>
            <person name="Chertkov O."/>
            <person name="Brettin T."/>
            <person name="Detter J.C."/>
            <person name="Han C."/>
            <person name="Ali Z."/>
            <person name="Tindall B.J."/>
            <person name="Goker M."/>
            <person name="Bristow J."/>
            <person name="Eisen J.A."/>
            <person name="Markowitz V."/>
            <person name="Hugenholtz P."/>
            <person name="Kyrpides N.C."/>
            <person name="Klenk H.P."/>
        </authorList>
    </citation>
    <scope>NUCLEOTIDE SEQUENCE [LARGE SCALE GENOMIC DNA]</scope>
    <source>
        <strain evidence="10">DSM 44928 / JCM 14897 / NBRC 102108 / NRRL B-24433 / ID139908</strain>
    </source>
</reference>
<dbReference type="InterPro" id="IPR006091">
    <property type="entry name" value="Acyl-CoA_Oxase/DH_mid-dom"/>
</dbReference>
<dbReference type="InterPro" id="IPR037069">
    <property type="entry name" value="AcylCoA_DH/ox_N_sf"/>
</dbReference>
<dbReference type="InterPro" id="IPR046373">
    <property type="entry name" value="Acyl-CoA_Oxase/DH_mid-dom_sf"/>
</dbReference>
<evidence type="ECO:0000259" key="8">
    <source>
        <dbReference type="Pfam" id="PF02771"/>
    </source>
</evidence>
<accession>C7PVG7</accession>
<dbReference type="InterPro" id="IPR009075">
    <property type="entry name" value="AcylCo_DH/oxidase_C"/>
</dbReference>
<evidence type="ECO:0000313" key="9">
    <source>
        <dbReference type="EMBL" id="ACU69323.1"/>
    </source>
</evidence>
<evidence type="ECO:0000259" key="6">
    <source>
        <dbReference type="Pfam" id="PF00441"/>
    </source>
</evidence>
<dbReference type="SUPFAM" id="SSF47203">
    <property type="entry name" value="Acyl-CoA dehydrogenase C-terminal domain-like"/>
    <property type="match status" value="1"/>
</dbReference>
<feature type="domain" description="Acyl-CoA dehydrogenase/oxidase C-terminal" evidence="6">
    <location>
        <begin position="224"/>
        <end position="372"/>
    </location>
</feature>
<dbReference type="Gene3D" id="2.40.110.10">
    <property type="entry name" value="Butyryl-CoA Dehydrogenase, subunit A, domain 2"/>
    <property type="match status" value="1"/>
</dbReference>
<dbReference type="PANTHER" id="PTHR43884:SF12">
    <property type="entry name" value="ISOVALERYL-COA DEHYDROGENASE, MITOCHONDRIAL-RELATED"/>
    <property type="match status" value="1"/>
</dbReference>
<dbReference type="Gene3D" id="1.10.540.10">
    <property type="entry name" value="Acyl-CoA dehydrogenase/oxidase, N-terminal domain"/>
    <property type="match status" value="1"/>
</dbReference>
<gene>
    <name evidence="9" type="ordered locus">Caci_0370</name>
</gene>
<organism evidence="9 10">
    <name type="scientific">Catenulispora acidiphila (strain DSM 44928 / JCM 14897 / NBRC 102108 / NRRL B-24433 / ID139908)</name>
    <dbReference type="NCBI Taxonomy" id="479433"/>
    <lineage>
        <taxon>Bacteria</taxon>
        <taxon>Bacillati</taxon>
        <taxon>Actinomycetota</taxon>
        <taxon>Actinomycetes</taxon>
        <taxon>Catenulisporales</taxon>
        <taxon>Catenulisporaceae</taxon>
        <taxon>Catenulispora</taxon>
    </lineage>
</organism>
<dbReference type="KEGG" id="cai:Caci_0370"/>
<dbReference type="InterPro" id="IPR009100">
    <property type="entry name" value="AcylCoA_DH/oxidase_NM_dom_sf"/>
</dbReference>
<keyword evidence="3 5" id="KW-0285">Flavoprotein</keyword>
<feature type="domain" description="Acyl-CoA dehydrogenase/oxidase N-terminal" evidence="8">
    <location>
        <begin position="8"/>
        <end position="109"/>
    </location>
</feature>
<dbReference type="GO" id="GO:0050660">
    <property type="term" value="F:flavin adenine dinucleotide binding"/>
    <property type="evidence" value="ECO:0007669"/>
    <property type="project" value="InterPro"/>
</dbReference>
<sequence>MTADGMIAFLRQYADDRLDSWLMDERRSLPLSLISHLGSEGLFGLRVDRRYGGRELSHTDTFRVIRQAAAIDPNLAVLLAVHNSLGIPPVRDYADEETKQRVLPTLATGRGLVTVASSEPGMGSNVVRGMATTAIRQADRSFIVNGKKSWISLGAASSHITVLARLQEPNGRRRGITAFLLPTSTPGFRPRSEAMTIGLRAVPQDHITLDNMRLPPSAVLGAEGGGAALAQNSFRMGRAFLAASGTGAMQRCIQLAERFAGRRGISTGRLLDNGVTQRILADCAAATRTVEALVFSLAERLDRGGPVPDEFFFACKVIGCELAGQVVDQCVQLMGARGFVDTDIVGKYFRDFRVLRIFEGATEAMSVFVGTRIVRDLESFHTTMVKTFGATKLESDLMAGLHDLVERAGSGLTPQQGHVLARAVGDVACWGVTAAAIAETAENSHGDLDVYAAYWAARQLEQRLASARNELRPAFALSANVLARHIAEYADSIGDTQQSYGGERRAVDAFLHRDPA</sequence>
<dbReference type="Proteomes" id="UP000000851">
    <property type="component" value="Chromosome"/>
</dbReference>
<dbReference type="GO" id="GO:0003995">
    <property type="term" value="F:acyl-CoA dehydrogenase activity"/>
    <property type="evidence" value="ECO:0007669"/>
    <property type="project" value="TreeGrafter"/>
</dbReference>
<dbReference type="Pfam" id="PF00441">
    <property type="entry name" value="Acyl-CoA_dh_1"/>
    <property type="match status" value="1"/>
</dbReference>
<dbReference type="InterPro" id="IPR013786">
    <property type="entry name" value="AcylCoA_DH/ox_N"/>
</dbReference>
<proteinExistence type="inferred from homology"/>
<keyword evidence="10" id="KW-1185">Reference proteome</keyword>
<evidence type="ECO:0000313" key="10">
    <source>
        <dbReference type="Proteomes" id="UP000000851"/>
    </source>
</evidence>
<dbReference type="STRING" id="479433.Caci_0370"/>
<feature type="domain" description="Acyl-CoA oxidase/dehydrogenase middle" evidence="7">
    <location>
        <begin position="115"/>
        <end position="212"/>
    </location>
</feature>
<evidence type="ECO:0000256" key="4">
    <source>
        <dbReference type="ARBA" id="ARBA00022827"/>
    </source>
</evidence>
<dbReference type="HOGENOM" id="CLU_018204_3_5_11"/>
<evidence type="ECO:0000256" key="5">
    <source>
        <dbReference type="RuleBase" id="RU362125"/>
    </source>
</evidence>
<dbReference type="Pfam" id="PF02770">
    <property type="entry name" value="Acyl-CoA_dh_M"/>
    <property type="match status" value="1"/>
</dbReference>
<evidence type="ECO:0000256" key="3">
    <source>
        <dbReference type="ARBA" id="ARBA00022630"/>
    </source>
</evidence>
<dbReference type="InParanoid" id="C7PVG7"/>
<comment type="cofactor">
    <cofactor evidence="1 5">
        <name>FAD</name>
        <dbReference type="ChEBI" id="CHEBI:57692"/>
    </cofactor>
</comment>
<dbReference type="Pfam" id="PF02771">
    <property type="entry name" value="Acyl-CoA_dh_N"/>
    <property type="match status" value="1"/>
</dbReference>
<dbReference type="OrthoDB" id="8174998at2"/>
<dbReference type="eggNOG" id="COG1960">
    <property type="taxonomic scope" value="Bacteria"/>
</dbReference>
<dbReference type="InterPro" id="IPR036250">
    <property type="entry name" value="AcylCo_DH-like_C"/>
</dbReference>
<dbReference type="AlphaFoldDB" id="C7PVG7"/>
<dbReference type="Gene3D" id="1.20.140.10">
    <property type="entry name" value="Butyryl-CoA Dehydrogenase, subunit A, domain 3"/>
    <property type="match status" value="1"/>
</dbReference>
<dbReference type="CDD" id="cd00567">
    <property type="entry name" value="ACAD"/>
    <property type="match status" value="1"/>
</dbReference>
<evidence type="ECO:0000259" key="7">
    <source>
        <dbReference type="Pfam" id="PF02770"/>
    </source>
</evidence>
<dbReference type="EMBL" id="CP001700">
    <property type="protein sequence ID" value="ACU69323.1"/>
    <property type="molecule type" value="Genomic_DNA"/>
</dbReference>
<keyword evidence="5" id="KW-0560">Oxidoreductase</keyword>
<dbReference type="RefSeq" id="WP_012784618.1">
    <property type="nucleotide sequence ID" value="NC_013131.1"/>
</dbReference>